<keyword evidence="5" id="KW-0560">Oxidoreductase</keyword>
<dbReference type="PANTHER" id="PTHR43350:SF2">
    <property type="entry name" value="GROES-LIKE ZINC-BINDING ALCOHOL DEHYDROGENASE FAMILY PROTEIN"/>
    <property type="match status" value="1"/>
</dbReference>
<sequence>MSYPISATAIVSDAPKDNHLSWRKEKVQLRQPGDDELLVRIIASGVCHTDIAISSLPEDTPGFQPYPKIMGHEGAGVVEQVGSKISKVKKGDKVLLSFDYCSKEDCRACEDETPGYCNEFHVKNLFNVPDVYQVDGGKSAGGLFFGQSSFSSIALVKETSVVNVEQLVKDEEELKLFAPMGCGYQTGAAAVTELVDVGEKDVVVVFGLGGVGMSAIMVCSRFSHFGSLLSKLLRLRGIDRKQAANVRGAHTIIGVDRVQSRLTLAKDMGATHVIDTSDFKDLAADLPAAIREIVPKGANAVFDTTGVVPLIAGAVPALHAKGQIILIGIVNGKTMDLDLGALLNFGTGIRGCIEGNAKPSKFVPQMIEWYRQGKFPIEKLAKYYPADDFEKALEDMHSGSTIKPILLW</sequence>
<accession>A0ABR3QXH5</accession>
<dbReference type="SUPFAM" id="SSF51735">
    <property type="entry name" value="NAD(P)-binding Rossmann-fold domains"/>
    <property type="match status" value="1"/>
</dbReference>
<comment type="caution">
    <text evidence="9">The sequence shown here is derived from an EMBL/GenBank/DDBJ whole genome shotgun (WGS) entry which is preliminary data.</text>
</comment>
<comment type="cofactor">
    <cofactor evidence="1 6">
        <name>Zn(2+)</name>
        <dbReference type="ChEBI" id="CHEBI:29105"/>
    </cofactor>
</comment>
<dbReference type="Pfam" id="PF08240">
    <property type="entry name" value="ADH_N"/>
    <property type="match status" value="1"/>
</dbReference>
<evidence type="ECO:0000259" key="7">
    <source>
        <dbReference type="Pfam" id="PF00107"/>
    </source>
</evidence>
<dbReference type="Pfam" id="PF00107">
    <property type="entry name" value="ADH_zinc_N"/>
    <property type="match status" value="1"/>
</dbReference>
<dbReference type="InterPro" id="IPR036291">
    <property type="entry name" value="NAD(P)-bd_dom_sf"/>
</dbReference>
<feature type="domain" description="Alcohol dehydrogenase-like N-terminal" evidence="8">
    <location>
        <begin position="33"/>
        <end position="164"/>
    </location>
</feature>
<dbReference type="PANTHER" id="PTHR43350">
    <property type="entry name" value="NAD-DEPENDENT ALCOHOL DEHYDROGENASE"/>
    <property type="match status" value="1"/>
</dbReference>
<evidence type="ECO:0000256" key="2">
    <source>
        <dbReference type="ARBA" id="ARBA00008072"/>
    </source>
</evidence>
<evidence type="ECO:0000313" key="9">
    <source>
        <dbReference type="EMBL" id="KAL1596718.1"/>
    </source>
</evidence>
<evidence type="ECO:0000259" key="8">
    <source>
        <dbReference type="Pfam" id="PF08240"/>
    </source>
</evidence>
<evidence type="ECO:0000256" key="5">
    <source>
        <dbReference type="ARBA" id="ARBA00023002"/>
    </source>
</evidence>
<dbReference type="SUPFAM" id="SSF50129">
    <property type="entry name" value="GroES-like"/>
    <property type="match status" value="1"/>
</dbReference>
<dbReference type="InterPro" id="IPR013154">
    <property type="entry name" value="ADH-like_N"/>
</dbReference>
<feature type="domain" description="Alcohol dehydrogenase-like C-terminal" evidence="7">
    <location>
        <begin position="242"/>
        <end position="369"/>
    </location>
</feature>
<dbReference type="Proteomes" id="UP001521222">
    <property type="component" value="Unassembled WGS sequence"/>
</dbReference>
<evidence type="ECO:0000256" key="1">
    <source>
        <dbReference type="ARBA" id="ARBA00001947"/>
    </source>
</evidence>
<reference evidence="9 10" key="1">
    <citation type="submission" date="2024-02" db="EMBL/GenBank/DDBJ databases">
        <title>De novo assembly and annotation of 12 fungi associated with fruit tree decline syndrome in Ontario, Canada.</title>
        <authorList>
            <person name="Sulman M."/>
            <person name="Ellouze W."/>
            <person name="Ilyukhin E."/>
        </authorList>
    </citation>
    <scope>NUCLEOTIDE SEQUENCE [LARGE SCALE GENOMIC DNA]</scope>
    <source>
        <strain evidence="9 10">M97-236</strain>
    </source>
</reference>
<keyword evidence="3 6" id="KW-0479">Metal-binding</keyword>
<dbReference type="InterPro" id="IPR011032">
    <property type="entry name" value="GroES-like_sf"/>
</dbReference>
<dbReference type="Gene3D" id="3.90.180.10">
    <property type="entry name" value="Medium-chain alcohol dehydrogenases, catalytic domain"/>
    <property type="match status" value="2"/>
</dbReference>
<name>A0ABR3QXH5_9PLEO</name>
<evidence type="ECO:0008006" key="11">
    <source>
        <dbReference type="Google" id="ProtNLM"/>
    </source>
</evidence>
<evidence type="ECO:0000313" key="10">
    <source>
        <dbReference type="Proteomes" id="UP001521222"/>
    </source>
</evidence>
<keyword evidence="10" id="KW-1185">Reference proteome</keyword>
<organism evidence="9 10">
    <name type="scientific">Nothophoma quercina</name>
    <dbReference type="NCBI Taxonomy" id="749835"/>
    <lineage>
        <taxon>Eukaryota</taxon>
        <taxon>Fungi</taxon>
        <taxon>Dikarya</taxon>
        <taxon>Ascomycota</taxon>
        <taxon>Pezizomycotina</taxon>
        <taxon>Dothideomycetes</taxon>
        <taxon>Pleosporomycetidae</taxon>
        <taxon>Pleosporales</taxon>
        <taxon>Pleosporineae</taxon>
        <taxon>Didymellaceae</taxon>
        <taxon>Nothophoma</taxon>
    </lineage>
</organism>
<dbReference type="InterPro" id="IPR013149">
    <property type="entry name" value="ADH-like_C"/>
</dbReference>
<keyword evidence="4 6" id="KW-0862">Zinc</keyword>
<dbReference type="InterPro" id="IPR002328">
    <property type="entry name" value="ADH_Zn_CS"/>
</dbReference>
<dbReference type="PROSITE" id="PS00059">
    <property type="entry name" value="ADH_ZINC"/>
    <property type="match status" value="1"/>
</dbReference>
<evidence type="ECO:0000256" key="3">
    <source>
        <dbReference type="ARBA" id="ARBA00022723"/>
    </source>
</evidence>
<proteinExistence type="inferred from homology"/>
<comment type="similarity">
    <text evidence="2 6">Belongs to the zinc-containing alcohol dehydrogenase family.</text>
</comment>
<dbReference type="CDD" id="cd08278">
    <property type="entry name" value="benzyl_alcohol_DH"/>
    <property type="match status" value="1"/>
</dbReference>
<protein>
    <recommendedName>
        <fullName evidence="11">Enoyl reductase (ER) domain-containing protein</fullName>
    </recommendedName>
</protein>
<gene>
    <name evidence="9" type="ORF">SLS59_007749</name>
</gene>
<dbReference type="EMBL" id="JAKIXB020000028">
    <property type="protein sequence ID" value="KAL1596718.1"/>
    <property type="molecule type" value="Genomic_DNA"/>
</dbReference>
<evidence type="ECO:0000256" key="4">
    <source>
        <dbReference type="ARBA" id="ARBA00022833"/>
    </source>
</evidence>
<dbReference type="Gene3D" id="3.40.50.720">
    <property type="entry name" value="NAD(P)-binding Rossmann-like Domain"/>
    <property type="match status" value="2"/>
</dbReference>
<evidence type="ECO:0000256" key="6">
    <source>
        <dbReference type="RuleBase" id="RU361277"/>
    </source>
</evidence>